<gene>
    <name evidence="3" type="ORF">FH715_18970</name>
</gene>
<dbReference type="Gene3D" id="1.10.260.40">
    <property type="entry name" value="lambda repressor-like DNA-binding domains"/>
    <property type="match status" value="1"/>
</dbReference>
<dbReference type="GO" id="GO:0003677">
    <property type="term" value="F:DNA binding"/>
    <property type="evidence" value="ECO:0007669"/>
    <property type="project" value="InterPro"/>
</dbReference>
<sequence>MVRKTCLMSVLTFPALVVHCGIAGGRTPRCPAGTAAFFRAWWHGPPVAVVRWRDPWWRGGRPRGRGRADPLCGLLCPAMARGPPCCPTLSEGCPRHVRDFCGACPDKASTPILDRMDRRSELRDFLRSRRARLSPAEVGLPTYGERRRVPGLRREEVASLAGTGAEYYVRLEQGRNDRVSPGVLDAVARVLRLAPLERTHLHRLARPARQRAARPCPDSAAPGMCELLDSLPSLPACVIGRRTELLAWNRPARLLFGEVFSPEPGARHMVRQVFVHPAARGLLRDWELTARLLTGRLRLSFGRCPDDPELLALIEALSAASAEFRRVWSEQHLAMRSHGSYRITHPAFGAFTLPYRALSLPDEPDQLLVVHSVAPGSELAAALGGPAGPSKRPPSPESSG</sequence>
<evidence type="ECO:0000313" key="4">
    <source>
        <dbReference type="Proteomes" id="UP000311713"/>
    </source>
</evidence>
<dbReference type="PANTHER" id="PTHR35010:SF2">
    <property type="entry name" value="BLL4672 PROTEIN"/>
    <property type="match status" value="1"/>
</dbReference>
<dbReference type="InterPro" id="IPR001387">
    <property type="entry name" value="Cro/C1-type_HTH"/>
</dbReference>
<feature type="domain" description="HTH cro/C1-type" evidence="2">
    <location>
        <begin position="125"/>
        <end position="198"/>
    </location>
</feature>
<dbReference type="OrthoDB" id="3542608at2"/>
<dbReference type="SUPFAM" id="SSF47413">
    <property type="entry name" value="lambda repressor-like DNA-binding domains"/>
    <property type="match status" value="1"/>
</dbReference>
<comment type="caution">
    <text evidence="3">The sequence shown here is derived from an EMBL/GenBank/DDBJ whole genome shotgun (WGS) entry which is preliminary data.</text>
</comment>
<dbReference type="InterPro" id="IPR010982">
    <property type="entry name" value="Lambda_DNA-bd_dom_sf"/>
</dbReference>
<accession>A0A5C4UY79</accession>
<evidence type="ECO:0000259" key="2">
    <source>
        <dbReference type="SMART" id="SM00530"/>
    </source>
</evidence>
<evidence type="ECO:0000313" key="3">
    <source>
        <dbReference type="EMBL" id="TNM28236.1"/>
    </source>
</evidence>
<dbReference type="Gene3D" id="3.30.450.180">
    <property type="match status" value="1"/>
</dbReference>
<dbReference type="Pfam" id="PF17765">
    <property type="entry name" value="MLTR_LBD"/>
    <property type="match status" value="1"/>
</dbReference>
<dbReference type="PANTHER" id="PTHR35010">
    <property type="entry name" value="BLL4672 PROTEIN-RELATED"/>
    <property type="match status" value="1"/>
</dbReference>
<protein>
    <submittedName>
        <fullName evidence="3">Helix-turn-helix domain-containing protein</fullName>
    </submittedName>
</protein>
<name>A0A5C4UY79_9ACTN</name>
<dbReference type="SMART" id="SM00530">
    <property type="entry name" value="HTH_XRE"/>
    <property type="match status" value="1"/>
</dbReference>
<dbReference type="InterPro" id="IPR041413">
    <property type="entry name" value="MLTR_LBD"/>
</dbReference>
<feature type="compositionally biased region" description="Pro residues" evidence="1">
    <location>
        <begin position="391"/>
        <end position="400"/>
    </location>
</feature>
<feature type="compositionally biased region" description="Low complexity" evidence="1">
    <location>
        <begin position="380"/>
        <end position="390"/>
    </location>
</feature>
<feature type="region of interest" description="Disordered" evidence="1">
    <location>
        <begin position="380"/>
        <end position="400"/>
    </location>
</feature>
<organism evidence="3 4">
    <name type="scientific">Streptomyces sedi</name>
    <dbReference type="NCBI Taxonomy" id="555059"/>
    <lineage>
        <taxon>Bacteria</taxon>
        <taxon>Bacillati</taxon>
        <taxon>Actinomycetota</taxon>
        <taxon>Actinomycetes</taxon>
        <taxon>Kitasatosporales</taxon>
        <taxon>Streptomycetaceae</taxon>
        <taxon>Streptomyces</taxon>
    </lineage>
</organism>
<dbReference type="AlphaFoldDB" id="A0A5C4UY79"/>
<reference evidence="3 4" key="1">
    <citation type="submission" date="2019-06" db="EMBL/GenBank/DDBJ databases">
        <title>Draft genome of Streptomyces sedi sp. JCM16909.</title>
        <authorList>
            <person name="Klykleung N."/>
            <person name="Tanasupawat S."/>
            <person name="Kudo T."/>
            <person name="Yuki M."/>
            <person name="Ohkuma M."/>
        </authorList>
    </citation>
    <scope>NUCLEOTIDE SEQUENCE [LARGE SCALE GENOMIC DNA]</scope>
    <source>
        <strain evidence="3 4">JCM 16909</strain>
    </source>
</reference>
<keyword evidence="4" id="KW-1185">Reference proteome</keyword>
<evidence type="ECO:0000256" key="1">
    <source>
        <dbReference type="SAM" id="MobiDB-lite"/>
    </source>
</evidence>
<dbReference type="EMBL" id="VDGT01000014">
    <property type="protein sequence ID" value="TNM28236.1"/>
    <property type="molecule type" value="Genomic_DNA"/>
</dbReference>
<dbReference type="Proteomes" id="UP000311713">
    <property type="component" value="Unassembled WGS sequence"/>
</dbReference>
<dbReference type="CDD" id="cd00093">
    <property type="entry name" value="HTH_XRE"/>
    <property type="match status" value="1"/>
</dbReference>
<proteinExistence type="predicted"/>
<dbReference type="Pfam" id="PF13560">
    <property type="entry name" value="HTH_31"/>
    <property type="match status" value="1"/>
</dbReference>